<dbReference type="GO" id="GO:0000976">
    <property type="term" value="F:transcription cis-regulatory region binding"/>
    <property type="evidence" value="ECO:0007669"/>
    <property type="project" value="TreeGrafter"/>
</dbReference>
<dbReference type="PROSITE" id="PS50977">
    <property type="entry name" value="HTH_TETR_2"/>
    <property type="match status" value="1"/>
</dbReference>
<dbReference type="Gene3D" id="1.10.357.10">
    <property type="entry name" value="Tetracycline Repressor, domain 2"/>
    <property type="match status" value="1"/>
</dbReference>
<dbReference type="Proteomes" id="UP000000844">
    <property type="component" value="Chromosome"/>
</dbReference>
<organism evidence="6 7">
    <name type="scientific">Stackebrandtia nassauensis (strain DSM 44728 / CIP 108903 / NRRL B-16338 / NBRC 102104 / LLR-40K-21)</name>
    <dbReference type="NCBI Taxonomy" id="446470"/>
    <lineage>
        <taxon>Bacteria</taxon>
        <taxon>Bacillati</taxon>
        <taxon>Actinomycetota</taxon>
        <taxon>Actinomycetes</taxon>
        <taxon>Glycomycetales</taxon>
        <taxon>Glycomycetaceae</taxon>
        <taxon>Stackebrandtia</taxon>
    </lineage>
</organism>
<evidence type="ECO:0000256" key="1">
    <source>
        <dbReference type="ARBA" id="ARBA00023015"/>
    </source>
</evidence>
<dbReference type="RefSeq" id="WP_013019119.1">
    <property type="nucleotide sequence ID" value="NC_013947.1"/>
</dbReference>
<dbReference type="InterPro" id="IPR050109">
    <property type="entry name" value="HTH-type_TetR-like_transc_reg"/>
</dbReference>
<evidence type="ECO:0000256" key="2">
    <source>
        <dbReference type="ARBA" id="ARBA00023125"/>
    </source>
</evidence>
<evidence type="ECO:0000313" key="7">
    <source>
        <dbReference type="Proteomes" id="UP000000844"/>
    </source>
</evidence>
<evidence type="ECO:0000256" key="3">
    <source>
        <dbReference type="ARBA" id="ARBA00023163"/>
    </source>
</evidence>
<dbReference type="PRINTS" id="PR00455">
    <property type="entry name" value="HTHTETR"/>
</dbReference>
<dbReference type="Pfam" id="PF17940">
    <property type="entry name" value="TetR_C_31"/>
    <property type="match status" value="1"/>
</dbReference>
<dbReference type="OrthoDB" id="5242433at2"/>
<dbReference type="InterPro" id="IPR036271">
    <property type="entry name" value="Tet_transcr_reg_TetR-rel_C_sf"/>
</dbReference>
<dbReference type="PANTHER" id="PTHR30055">
    <property type="entry name" value="HTH-TYPE TRANSCRIPTIONAL REGULATOR RUTR"/>
    <property type="match status" value="1"/>
</dbReference>
<evidence type="ECO:0000313" key="6">
    <source>
        <dbReference type="EMBL" id="ADD43548.1"/>
    </source>
</evidence>
<dbReference type="InterPro" id="IPR041583">
    <property type="entry name" value="TetR_C_31"/>
</dbReference>
<keyword evidence="2 4" id="KW-0238">DNA-binding</keyword>
<keyword evidence="3" id="KW-0804">Transcription</keyword>
<dbReference type="GO" id="GO:0003700">
    <property type="term" value="F:DNA-binding transcription factor activity"/>
    <property type="evidence" value="ECO:0007669"/>
    <property type="project" value="TreeGrafter"/>
</dbReference>
<dbReference type="HOGENOM" id="CLU_069356_15_11_11"/>
<keyword evidence="7" id="KW-1185">Reference proteome</keyword>
<dbReference type="InterPro" id="IPR001647">
    <property type="entry name" value="HTH_TetR"/>
</dbReference>
<dbReference type="eggNOG" id="COG1309">
    <property type="taxonomic scope" value="Bacteria"/>
</dbReference>
<dbReference type="AlphaFoldDB" id="D3PYW5"/>
<gene>
    <name evidence="6" type="ordered locus">Snas_3893</name>
</gene>
<protein>
    <submittedName>
        <fullName evidence="6">Transcriptional regulator, TetR family</fullName>
    </submittedName>
</protein>
<dbReference type="PANTHER" id="PTHR30055:SF234">
    <property type="entry name" value="HTH-TYPE TRANSCRIPTIONAL REGULATOR BETI"/>
    <property type="match status" value="1"/>
</dbReference>
<proteinExistence type="predicted"/>
<reference evidence="6 7" key="1">
    <citation type="journal article" date="2009" name="Stand. Genomic Sci.">
        <title>Complete genome sequence of Stackebrandtia nassauensis type strain (LLR-40K-21).</title>
        <authorList>
            <person name="Munk C."/>
            <person name="Lapidus A."/>
            <person name="Copeland A."/>
            <person name="Jando M."/>
            <person name="Mayilraj S."/>
            <person name="Glavina Del Rio T."/>
            <person name="Nolan M."/>
            <person name="Chen F."/>
            <person name="Lucas S."/>
            <person name="Tice H."/>
            <person name="Cheng J.F."/>
            <person name="Han C."/>
            <person name="Detter J.C."/>
            <person name="Bruce D."/>
            <person name="Goodwin L."/>
            <person name="Chain P."/>
            <person name="Pitluck S."/>
            <person name="Goker M."/>
            <person name="Ovchinikova G."/>
            <person name="Pati A."/>
            <person name="Ivanova N."/>
            <person name="Mavromatis K."/>
            <person name="Chen A."/>
            <person name="Palaniappan K."/>
            <person name="Land M."/>
            <person name="Hauser L."/>
            <person name="Chang Y.J."/>
            <person name="Jeffries C.D."/>
            <person name="Bristow J."/>
            <person name="Eisen J.A."/>
            <person name="Markowitz V."/>
            <person name="Hugenholtz P."/>
            <person name="Kyrpides N.C."/>
            <person name="Klenk H.P."/>
        </authorList>
    </citation>
    <scope>NUCLEOTIDE SEQUENCE [LARGE SCALE GENOMIC DNA]</scope>
    <source>
        <strain evidence="7">DSM 44728 / CIP 108903 / NRRL B-16338 / NBRC 102104 / LLR-40K-21</strain>
    </source>
</reference>
<dbReference type="KEGG" id="sna:Snas_3893"/>
<dbReference type="SUPFAM" id="SSF48498">
    <property type="entry name" value="Tetracyclin repressor-like, C-terminal domain"/>
    <property type="match status" value="1"/>
</dbReference>
<dbReference type="Pfam" id="PF00440">
    <property type="entry name" value="TetR_N"/>
    <property type="match status" value="1"/>
</dbReference>
<evidence type="ECO:0000256" key="4">
    <source>
        <dbReference type="PROSITE-ProRule" id="PRU00335"/>
    </source>
</evidence>
<evidence type="ECO:0000259" key="5">
    <source>
        <dbReference type="PROSITE" id="PS50977"/>
    </source>
</evidence>
<dbReference type="SUPFAM" id="SSF46689">
    <property type="entry name" value="Homeodomain-like"/>
    <property type="match status" value="1"/>
</dbReference>
<sequence length="194" mass="21162">MAPETNAQRGHEVRRRLLAATVALIGEKGWNAVSTRMVAERAGVRSGIVHYHFTSVAALLREASLGTVRQILTGFAPILRQYDDATAGIDSILDALDRYSGRDATSLLMFEAYLAATRDAELRAELSALVAEFRDLVADWLAERGQAAPRETAAVLAATLDGFVLHKALDPNLSAEVFKPVLRRILHPVDESEN</sequence>
<feature type="domain" description="HTH tetR-type" evidence="5">
    <location>
        <begin position="11"/>
        <end position="71"/>
    </location>
</feature>
<feature type="DNA-binding region" description="H-T-H motif" evidence="4">
    <location>
        <begin position="34"/>
        <end position="53"/>
    </location>
</feature>
<name>D3PYW5_STANL</name>
<dbReference type="STRING" id="446470.Snas_3893"/>
<dbReference type="EMBL" id="CP001778">
    <property type="protein sequence ID" value="ADD43548.1"/>
    <property type="molecule type" value="Genomic_DNA"/>
</dbReference>
<dbReference type="InterPro" id="IPR009057">
    <property type="entry name" value="Homeodomain-like_sf"/>
</dbReference>
<keyword evidence="1" id="KW-0805">Transcription regulation</keyword>
<accession>D3PYW5</accession>